<reference evidence="4" key="2">
    <citation type="submission" date="2015-04" db="EMBL/GenBank/DDBJ databases">
        <title>Genome sequence of Mycobacterium arupense strain GUC1.</title>
        <authorList>
            <person name="Greninger A.L."/>
            <person name="Cunningham G."/>
            <person name="Chiu C.Y."/>
            <person name="Miller S."/>
        </authorList>
    </citation>
    <scope>NUCLEOTIDE SEQUENCE</scope>
    <source>
        <strain evidence="4">GUC1</strain>
    </source>
</reference>
<reference evidence="6 9" key="4">
    <citation type="submission" date="2018-09" db="EMBL/GenBank/DDBJ databases">
        <title>Metagenome Assembled Genomes from an Advanced Water Purification Facility.</title>
        <authorList>
            <person name="Stamps B.W."/>
            <person name="Spear J.R."/>
        </authorList>
    </citation>
    <scope>NUCLEOTIDE SEQUENCE [LARGE SCALE GENOMIC DNA]</scope>
    <source>
        <strain evidence="6">Bin_29_2</strain>
    </source>
</reference>
<accession>A0A0F5MVE8</accession>
<dbReference type="AlphaFoldDB" id="A0A0F5MVE8"/>
<evidence type="ECO:0000256" key="1">
    <source>
        <dbReference type="ARBA" id="ARBA00022679"/>
    </source>
</evidence>
<dbReference type="PANTHER" id="PTHR43800:SF1">
    <property type="entry name" value="PEPTIDYL-LYSINE N-ACETYLTRANSFERASE YJAB"/>
    <property type="match status" value="1"/>
</dbReference>
<organism evidence="4 7">
    <name type="scientific">Mycolicibacter arupensis</name>
    <dbReference type="NCBI Taxonomy" id="342002"/>
    <lineage>
        <taxon>Bacteria</taxon>
        <taxon>Bacillati</taxon>
        <taxon>Actinomycetota</taxon>
        <taxon>Actinomycetes</taxon>
        <taxon>Mycobacteriales</taxon>
        <taxon>Mycobacteriaceae</taxon>
        <taxon>Mycolicibacter</taxon>
    </lineage>
</organism>
<reference evidence="5 8" key="3">
    <citation type="submission" date="2016-12" db="EMBL/GenBank/DDBJ databases">
        <title>The new phylogeny of genus Mycobacterium.</title>
        <authorList>
            <person name="Tortoli E."/>
            <person name="Trovato A."/>
            <person name="Cirillo D.M."/>
        </authorList>
    </citation>
    <scope>NUCLEOTIDE SEQUENCE [LARGE SCALE GENOMIC DNA]</scope>
    <source>
        <strain evidence="5 8">DSM 44942</strain>
    </source>
</reference>
<dbReference type="Proteomes" id="UP000321797">
    <property type="component" value="Unassembled WGS sequence"/>
</dbReference>
<evidence type="ECO:0000256" key="2">
    <source>
        <dbReference type="ARBA" id="ARBA00023315"/>
    </source>
</evidence>
<dbReference type="Proteomes" id="UP000034416">
    <property type="component" value="Unassembled WGS sequence"/>
</dbReference>
<dbReference type="SUPFAM" id="SSF55729">
    <property type="entry name" value="Acyl-CoA N-acyltransferases (Nat)"/>
    <property type="match status" value="1"/>
</dbReference>
<dbReference type="STRING" id="342002.BST15_09310"/>
<dbReference type="InterPro" id="IPR016181">
    <property type="entry name" value="Acyl_CoA_acyltransferase"/>
</dbReference>
<dbReference type="PATRIC" id="fig|342002.3.peg.214"/>
<reference evidence="7" key="1">
    <citation type="submission" date="2015-04" db="EMBL/GenBank/DDBJ databases">
        <title>Genome sequence of Mycobacterium arupense GUC1.</title>
        <authorList>
            <person name="Greninger A.L."/>
            <person name="Cunningham G."/>
            <person name="Chiu C.Y."/>
            <person name="Miller S."/>
        </authorList>
    </citation>
    <scope>NUCLEOTIDE SEQUENCE [LARGE SCALE GENOMIC DNA]</scope>
    <source>
        <strain evidence="7">GUC1</strain>
    </source>
</reference>
<gene>
    <name evidence="5" type="ORF">BST15_09310</name>
    <name evidence="6" type="ORF">E6Q54_05345</name>
    <name evidence="4" type="ORF">WR43_13705</name>
</gene>
<keyword evidence="2" id="KW-0012">Acyltransferase</keyword>
<dbReference type="InterPro" id="IPR000182">
    <property type="entry name" value="GNAT_dom"/>
</dbReference>
<dbReference type="EMBL" id="MVHH01000014">
    <property type="protein sequence ID" value="OQZ98137.1"/>
    <property type="molecule type" value="Genomic_DNA"/>
</dbReference>
<dbReference type="EMBL" id="LASW01000064">
    <property type="protein sequence ID" value="KKB98589.1"/>
    <property type="molecule type" value="Genomic_DNA"/>
</dbReference>
<feature type="domain" description="N-acetyltransferase" evidence="3">
    <location>
        <begin position="4"/>
        <end position="151"/>
    </location>
</feature>
<evidence type="ECO:0000313" key="9">
    <source>
        <dbReference type="Proteomes" id="UP000321797"/>
    </source>
</evidence>
<keyword evidence="8" id="KW-1185">Reference proteome</keyword>
<proteinExistence type="predicted"/>
<dbReference type="CDD" id="cd04301">
    <property type="entry name" value="NAT_SF"/>
    <property type="match status" value="1"/>
</dbReference>
<dbReference type="Gene3D" id="3.40.630.30">
    <property type="match status" value="1"/>
</dbReference>
<dbReference type="Proteomes" id="UP000192327">
    <property type="component" value="Unassembled WGS sequence"/>
</dbReference>
<dbReference type="PROSITE" id="PS51186">
    <property type="entry name" value="GNAT"/>
    <property type="match status" value="1"/>
</dbReference>
<evidence type="ECO:0000259" key="3">
    <source>
        <dbReference type="PROSITE" id="PS51186"/>
    </source>
</evidence>
<dbReference type="PANTHER" id="PTHR43800">
    <property type="entry name" value="PEPTIDYL-LYSINE N-ACETYLTRANSFERASE YJAB"/>
    <property type="match status" value="1"/>
</dbReference>
<comment type="caution">
    <text evidence="4">The sequence shown here is derived from an EMBL/GenBank/DDBJ whole genome shotgun (WGS) entry which is preliminary data.</text>
</comment>
<evidence type="ECO:0000313" key="5">
    <source>
        <dbReference type="EMBL" id="OQZ98137.1"/>
    </source>
</evidence>
<sequence length="156" mass="17305">MTAVRIRDCAGPAEYPQLVAIWRSAVEATHHFLAETDRADIEGRLADAYFPNVRLAVAEIDGEPVGFAGTAGEHLEMLFVHADAHGHGIGSALLEHAVTRQRVREVDVNEQNEQALGFYRRRGFVVTGRRELDEVGRPYPILGLIRQSEDDTGDRC</sequence>
<evidence type="ECO:0000313" key="6">
    <source>
        <dbReference type="EMBL" id="TXI58546.1"/>
    </source>
</evidence>
<dbReference type="OrthoDB" id="9788300at2"/>
<name>A0A0F5MVE8_9MYCO</name>
<evidence type="ECO:0000313" key="7">
    <source>
        <dbReference type="Proteomes" id="UP000034416"/>
    </source>
</evidence>
<dbReference type="GO" id="GO:0016747">
    <property type="term" value="F:acyltransferase activity, transferring groups other than amino-acyl groups"/>
    <property type="evidence" value="ECO:0007669"/>
    <property type="project" value="InterPro"/>
</dbReference>
<evidence type="ECO:0000313" key="4">
    <source>
        <dbReference type="EMBL" id="KKB98589.1"/>
    </source>
</evidence>
<dbReference type="EMBL" id="SSGD01000025">
    <property type="protein sequence ID" value="TXI58546.1"/>
    <property type="molecule type" value="Genomic_DNA"/>
</dbReference>
<dbReference type="NCBIfam" id="NF007807">
    <property type="entry name" value="PRK10514.1"/>
    <property type="match status" value="1"/>
</dbReference>
<protein>
    <submittedName>
        <fullName evidence="4 5">Acetyltransferase</fullName>
    </submittedName>
</protein>
<dbReference type="Pfam" id="PF13673">
    <property type="entry name" value="Acetyltransf_10"/>
    <property type="match status" value="1"/>
</dbReference>
<evidence type="ECO:0000313" key="8">
    <source>
        <dbReference type="Proteomes" id="UP000192327"/>
    </source>
</evidence>
<keyword evidence="1 4" id="KW-0808">Transferase</keyword>